<dbReference type="SUPFAM" id="SSF51735">
    <property type="entry name" value="NAD(P)-binding Rossmann-fold domains"/>
    <property type="match status" value="1"/>
</dbReference>
<dbReference type="PRINTS" id="PR00080">
    <property type="entry name" value="SDRFAMILY"/>
</dbReference>
<dbReference type="GO" id="GO:0016616">
    <property type="term" value="F:oxidoreductase activity, acting on the CH-OH group of donors, NAD or NADP as acceptor"/>
    <property type="evidence" value="ECO:0007669"/>
    <property type="project" value="UniProtKB-ARBA"/>
</dbReference>
<evidence type="ECO:0000256" key="2">
    <source>
        <dbReference type="ARBA" id="ARBA00022857"/>
    </source>
</evidence>
<evidence type="ECO:0000256" key="4">
    <source>
        <dbReference type="RuleBase" id="RU000363"/>
    </source>
</evidence>
<name>A0AAN6LUQ3_9PLEO</name>
<dbReference type="FunFam" id="3.40.50.720:FF:000047">
    <property type="entry name" value="NADP-dependent L-serine/L-allo-threonine dehydrogenase"/>
    <property type="match status" value="1"/>
</dbReference>
<dbReference type="InterPro" id="IPR020904">
    <property type="entry name" value="Sc_DH/Rdtase_CS"/>
</dbReference>
<evidence type="ECO:0000256" key="1">
    <source>
        <dbReference type="ARBA" id="ARBA00006484"/>
    </source>
</evidence>
<keyword evidence="2" id="KW-0521">NADP</keyword>
<feature type="non-terminal residue" evidence="5">
    <location>
        <position position="220"/>
    </location>
</feature>
<evidence type="ECO:0000313" key="5">
    <source>
        <dbReference type="EMBL" id="KAK3202570.1"/>
    </source>
</evidence>
<proteinExistence type="inferred from homology"/>
<dbReference type="PANTHER" id="PTHR42901:SF1">
    <property type="entry name" value="ALCOHOL DEHYDROGENASE"/>
    <property type="match status" value="1"/>
</dbReference>
<dbReference type="InterPro" id="IPR002347">
    <property type="entry name" value="SDR_fam"/>
</dbReference>
<evidence type="ECO:0000256" key="3">
    <source>
        <dbReference type="ARBA" id="ARBA00023002"/>
    </source>
</evidence>
<dbReference type="Proteomes" id="UP001280581">
    <property type="component" value="Unassembled WGS sequence"/>
</dbReference>
<dbReference type="PROSITE" id="PS00061">
    <property type="entry name" value="ADH_SHORT"/>
    <property type="match status" value="1"/>
</dbReference>
<evidence type="ECO:0000313" key="6">
    <source>
        <dbReference type="Proteomes" id="UP001280581"/>
    </source>
</evidence>
<dbReference type="InterPro" id="IPR036291">
    <property type="entry name" value="NAD(P)-bd_dom_sf"/>
</dbReference>
<gene>
    <name evidence="5" type="ORF">GRF29_154g20619</name>
</gene>
<keyword evidence="6" id="KW-1185">Reference proteome</keyword>
<dbReference type="EMBL" id="WVTA01000013">
    <property type="protein sequence ID" value="KAK3202570.1"/>
    <property type="molecule type" value="Genomic_DNA"/>
</dbReference>
<dbReference type="Pfam" id="PF00106">
    <property type="entry name" value="adh_short"/>
    <property type="match status" value="1"/>
</dbReference>
<sequence>MSSSMAQRLAGKTILITGASSGIGKSVALEFARTQPHDLKLIVTARRFDALTQLAADIKEFASGVQVHPVKLDVSVPEEVSSLVENLPEAFREVDVLVNNAGLVKGIAQAPSIAPSDITTMFSTNVTALINMTQAILPLFKARPDGGRGDIINIGSIAGREPYPGGSIYCATKAAVRSFTDALRKELIATRIRVIEIDPGQVETEFSVVRFGGDKEKARK</sequence>
<keyword evidence="3" id="KW-0560">Oxidoreductase</keyword>
<dbReference type="AlphaFoldDB" id="A0AAN6LUQ3"/>
<accession>A0AAN6LUQ3</accession>
<dbReference type="Gene3D" id="3.40.50.720">
    <property type="entry name" value="NAD(P)-binding Rossmann-like Domain"/>
    <property type="match status" value="1"/>
</dbReference>
<reference evidence="5 6" key="1">
    <citation type="submission" date="2021-02" db="EMBL/GenBank/DDBJ databases">
        <title>Genome assembly of Pseudopithomyces chartarum.</title>
        <authorList>
            <person name="Jauregui R."/>
            <person name="Singh J."/>
            <person name="Voisey C."/>
        </authorList>
    </citation>
    <scope>NUCLEOTIDE SEQUENCE [LARGE SCALE GENOMIC DNA]</scope>
    <source>
        <strain evidence="5 6">AGR01</strain>
    </source>
</reference>
<comment type="caution">
    <text evidence="5">The sequence shown here is derived from an EMBL/GenBank/DDBJ whole genome shotgun (WGS) entry which is preliminary data.</text>
</comment>
<protein>
    <submittedName>
        <fullName evidence="5">Uncharacterized protein</fullName>
    </submittedName>
</protein>
<comment type="similarity">
    <text evidence="1 4">Belongs to the short-chain dehydrogenases/reductases (SDR) family.</text>
</comment>
<organism evidence="5 6">
    <name type="scientific">Pseudopithomyces chartarum</name>
    <dbReference type="NCBI Taxonomy" id="1892770"/>
    <lineage>
        <taxon>Eukaryota</taxon>
        <taxon>Fungi</taxon>
        <taxon>Dikarya</taxon>
        <taxon>Ascomycota</taxon>
        <taxon>Pezizomycotina</taxon>
        <taxon>Dothideomycetes</taxon>
        <taxon>Pleosporomycetidae</taxon>
        <taxon>Pleosporales</taxon>
        <taxon>Massarineae</taxon>
        <taxon>Didymosphaeriaceae</taxon>
        <taxon>Pseudopithomyces</taxon>
    </lineage>
</organism>
<dbReference type="PANTHER" id="PTHR42901">
    <property type="entry name" value="ALCOHOL DEHYDROGENASE"/>
    <property type="match status" value="1"/>
</dbReference>
<dbReference type="PRINTS" id="PR00081">
    <property type="entry name" value="GDHRDH"/>
</dbReference>